<feature type="compositionally biased region" description="Acidic residues" evidence="1">
    <location>
        <begin position="168"/>
        <end position="179"/>
    </location>
</feature>
<sequence length="383" mass="40389">MQTGTKISLAGHGLLMTWVIFGAWFPSEPLPSNVQQVALISAEEFEKLSQQRKAPQVAPEPAPLNEPAEVQPAPEPAPQPDPEPEVSRPEPVARAEPDPQVAELPDAQPEPEVPDAPPPAAEEPEIAALVPRVRPEAAPRPVDRVAPEPVAPPEPDTRIDDVVQPEVAPDEGAETEQEVQEATAREAASDRIVTEENEGEDIAASAAPAVSKRPVTRPSRPKPQPAPDTQVTEAAQPAKPEEPAEPEPSGTSSAVADALAEALAGGADVEDPEPSGPPLTLGEKDALRVAVSQCWNVGSLSTDALKTTVVVAVSLAQDGRPDSGSIRMLSSTGGASSAAQQAFDAARRAIIRCGASGFQLPAEKYAQWRDIEMTFNPERMRIK</sequence>
<protein>
    <recommendedName>
        <fullName evidence="5">Protein TolA</fullName>
    </recommendedName>
</protein>
<feature type="compositionally biased region" description="Basic and acidic residues" evidence="1">
    <location>
        <begin position="85"/>
        <end position="97"/>
    </location>
</feature>
<accession>A0A0P1HR10</accession>
<dbReference type="EMBL" id="CYSR01000027">
    <property type="protein sequence ID" value="CUI00550.1"/>
    <property type="molecule type" value="Genomic_DNA"/>
</dbReference>
<dbReference type="AlphaFoldDB" id="A0A0P1HR10"/>
<gene>
    <name evidence="3" type="ORF">PHA8399_02682</name>
</gene>
<dbReference type="Proteomes" id="UP000051326">
    <property type="component" value="Unassembled WGS sequence"/>
</dbReference>
<proteinExistence type="predicted"/>
<evidence type="ECO:0000256" key="1">
    <source>
        <dbReference type="SAM" id="MobiDB-lite"/>
    </source>
</evidence>
<feature type="region of interest" description="Disordered" evidence="1">
    <location>
        <begin position="47"/>
        <end position="255"/>
    </location>
</feature>
<dbReference type="Gene3D" id="3.30.1150.10">
    <property type="match status" value="1"/>
</dbReference>
<feature type="compositionally biased region" description="Basic and acidic residues" evidence="1">
    <location>
        <begin position="133"/>
        <end position="146"/>
    </location>
</feature>
<keyword evidence="2" id="KW-0812">Transmembrane</keyword>
<feature type="transmembrane region" description="Helical" evidence="2">
    <location>
        <begin position="7"/>
        <end position="25"/>
    </location>
</feature>
<dbReference type="SUPFAM" id="SSF74653">
    <property type="entry name" value="TolA/TonB C-terminal domain"/>
    <property type="match status" value="1"/>
</dbReference>
<organism evidence="3 4">
    <name type="scientific">Leisingera aquaemixtae</name>
    <dbReference type="NCBI Taxonomy" id="1396826"/>
    <lineage>
        <taxon>Bacteria</taxon>
        <taxon>Pseudomonadati</taxon>
        <taxon>Pseudomonadota</taxon>
        <taxon>Alphaproteobacteria</taxon>
        <taxon>Rhodobacterales</taxon>
        <taxon>Roseobacteraceae</taxon>
        <taxon>Leisingera</taxon>
    </lineage>
</organism>
<dbReference type="RefSeq" id="WP_058286618.1">
    <property type="nucleotide sequence ID" value="NZ_CYSR01000027.1"/>
</dbReference>
<name>A0A0P1HR10_9RHOB</name>
<evidence type="ECO:0008006" key="5">
    <source>
        <dbReference type="Google" id="ProtNLM"/>
    </source>
</evidence>
<feature type="compositionally biased region" description="Basic and acidic residues" evidence="1">
    <location>
        <begin position="183"/>
        <end position="194"/>
    </location>
</feature>
<evidence type="ECO:0000256" key="2">
    <source>
        <dbReference type="SAM" id="Phobius"/>
    </source>
</evidence>
<keyword evidence="2" id="KW-1133">Transmembrane helix</keyword>
<keyword evidence="2" id="KW-0472">Membrane</keyword>
<dbReference type="STRING" id="1396826.PHA8399_02682"/>
<reference evidence="3 4" key="1">
    <citation type="submission" date="2015-09" db="EMBL/GenBank/DDBJ databases">
        <authorList>
            <consortium name="Swine Surveillance"/>
        </authorList>
    </citation>
    <scope>NUCLEOTIDE SEQUENCE [LARGE SCALE GENOMIC DNA]</scope>
    <source>
        <strain evidence="3 4">CECT 8399</strain>
    </source>
</reference>
<evidence type="ECO:0000313" key="3">
    <source>
        <dbReference type="EMBL" id="CUI00550.1"/>
    </source>
</evidence>
<evidence type="ECO:0000313" key="4">
    <source>
        <dbReference type="Proteomes" id="UP000051326"/>
    </source>
</evidence>